<name>A0ABV0BBV3_9SPHN</name>
<proteinExistence type="predicted"/>
<organism evidence="1 2">
    <name type="scientific">Sphingomonas rustica</name>
    <dbReference type="NCBI Taxonomy" id="3103142"/>
    <lineage>
        <taxon>Bacteria</taxon>
        <taxon>Pseudomonadati</taxon>
        <taxon>Pseudomonadota</taxon>
        <taxon>Alphaproteobacteria</taxon>
        <taxon>Sphingomonadales</taxon>
        <taxon>Sphingomonadaceae</taxon>
        <taxon>Sphingomonas</taxon>
    </lineage>
</organism>
<accession>A0ABV0BBV3</accession>
<evidence type="ECO:0008006" key="3">
    <source>
        <dbReference type="Google" id="ProtNLM"/>
    </source>
</evidence>
<gene>
    <name evidence="1" type="ORF">TPR58_17855</name>
</gene>
<protein>
    <recommendedName>
        <fullName evidence="3">RES domain-containing protein</fullName>
    </recommendedName>
</protein>
<sequence>MYGFHSRVTGIQLDQHRFRSAVDRLDRPILVVDHPSAIRAHREWQGLEFRPRGAQPLLEQWEDGARFLCLGAAVRVEVDRGRAGRPLVPFGVERNIDYRVWPGDRAYEKRLQRFGAAG</sequence>
<keyword evidence="2" id="KW-1185">Reference proteome</keyword>
<comment type="caution">
    <text evidence="1">The sequence shown here is derived from an EMBL/GenBank/DDBJ whole genome shotgun (WGS) entry which is preliminary data.</text>
</comment>
<evidence type="ECO:0000313" key="1">
    <source>
        <dbReference type="EMBL" id="MEN3749043.1"/>
    </source>
</evidence>
<dbReference type="EMBL" id="JBDIZK010000011">
    <property type="protein sequence ID" value="MEN3749043.1"/>
    <property type="molecule type" value="Genomic_DNA"/>
</dbReference>
<dbReference type="RefSeq" id="WP_346248081.1">
    <property type="nucleotide sequence ID" value="NZ_JBDIZK010000011.1"/>
</dbReference>
<reference evidence="1 2" key="1">
    <citation type="submission" date="2024-05" db="EMBL/GenBank/DDBJ databases">
        <title>Sphingomonas sp. HF-S3 16S ribosomal RNA gene Genome sequencing and assembly.</title>
        <authorList>
            <person name="Lee H."/>
        </authorList>
    </citation>
    <scope>NUCLEOTIDE SEQUENCE [LARGE SCALE GENOMIC DNA]</scope>
    <source>
        <strain evidence="1 2">HF-S3</strain>
    </source>
</reference>
<dbReference type="Proteomes" id="UP001427805">
    <property type="component" value="Unassembled WGS sequence"/>
</dbReference>
<evidence type="ECO:0000313" key="2">
    <source>
        <dbReference type="Proteomes" id="UP001427805"/>
    </source>
</evidence>